<name>F6GBC2_RALS8</name>
<dbReference type="Proteomes" id="UP000007953">
    <property type="component" value="Plasmid megaplasmid"/>
</dbReference>
<evidence type="ECO:0000256" key="1">
    <source>
        <dbReference type="SAM" id="MobiDB-lite"/>
    </source>
</evidence>
<evidence type="ECO:0000313" key="2">
    <source>
        <dbReference type="EMBL" id="AEG71852.1"/>
    </source>
</evidence>
<protein>
    <submittedName>
        <fullName evidence="2">Uncharacterized protein</fullName>
    </submittedName>
</protein>
<dbReference type="PATRIC" id="fig|1031711.3.peg.4415"/>
<dbReference type="HOGENOM" id="CLU_3204357_0_0_4"/>
<sequence>MCPPGQCLQSAQSPWAPTSKKRRATSRGGRQWGGSLPCACTAPQA</sequence>
<feature type="compositionally biased region" description="Polar residues" evidence="1">
    <location>
        <begin position="7"/>
        <end position="16"/>
    </location>
</feature>
<dbReference type="KEGG" id="rsn:RSPO_m01216"/>
<reference evidence="2 3" key="1">
    <citation type="journal article" date="2011" name="J. Bacteriol.">
        <title>Complete genome sequence of the plant pathogen Ralstonia solanacearum strain Po82.</title>
        <authorList>
            <person name="Xu J."/>
            <person name="Zheng H.J."/>
            <person name="Liu L."/>
            <person name="Pan Z.C."/>
            <person name="Prior P."/>
            <person name="Tang B."/>
            <person name="Xu J.S."/>
            <person name="Zhang H."/>
            <person name="Tian Q."/>
            <person name="Zhang L.Q."/>
            <person name="Feng J."/>
        </authorList>
    </citation>
    <scope>NUCLEOTIDE SEQUENCE [LARGE SCALE GENOMIC DNA]</scope>
    <source>
        <strain evidence="3">Po82</strain>
    </source>
</reference>
<accession>F6GBC2</accession>
<gene>
    <name evidence="2" type="ordered locus">RSPO_m01216</name>
</gene>
<dbReference type="EMBL" id="CP002820">
    <property type="protein sequence ID" value="AEG71852.1"/>
    <property type="molecule type" value="Genomic_DNA"/>
</dbReference>
<geneLocation type="plasmid" evidence="3"/>
<organism evidence="2 3">
    <name type="scientific">Ralstonia solanacearum (strain Po82)</name>
    <dbReference type="NCBI Taxonomy" id="1031711"/>
    <lineage>
        <taxon>Bacteria</taxon>
        <taxon>Pseudomonadati</taxon>
        <taxon>Pseudomonadota</taxon>
        <taxon>Betaproteobacteria</taxon>
        <taxon>Burkholderiales</taxon>
        <taxon>Burkholderiaceae</taxon>
        <taxon>Ralstonia</taxon>
        <taxon>Ralstonia solanacearum species complex</taxon>
    </lineage>
</organism>
<keyword evidence="2" id="KW-0614">Plasmid</keyword>
<dbReference type="AlphaFoldDB" id="F6GBC2"/>
<feature type="region of interest" description="Disordered" evidence="1">
    <location>
        <begin position="1"/>
        <end position="34"/>
    </location>
</feature>
<proteinExistence type="predicted"/>
<evidence type="ECO:0000313" key="3">
    <source>
        <dbReference type="Proteomes" id="UP000007953"/>
    </source>
</evidence>